<sequence>MILNIFYVCDFINDKAVKSMLLCYIKIYYIYFIVLGL</sequence>
<reference evidence="1 2" key="1">
    <citation type="submission" date="2012-07" db="EMBL/GenBank/DDBJ databases">
        <authorList>
            <person name="Durkin A.S."/>
            <person name="McCorrison J."/>
            <person name="Torralba M."/>
            <person name="Gillis M."/>
            <person name="Methe B."/>
            <person name="Sutton G."/>
            <person name="Nelson K.E."/>
        </authorList>
    </citation>
    <scope>NUCLEOTIDE SEQUENCE [LARGE SCALE GENOMIC DNA]</scope>
    <source>
        <strain evidence="1 2">OBRC8</strain>
    </source>
</reference>
<comment type="caution">
    <text evidence="1">The sequence shown here is derived from an EMBL/GenBank/DDBJ whole genome shotgun (WGS) entry which is preliminary data.</text>
</comment>
<keyword evidence="2" id="KW-1185">Reference proteome</keyword>
<protein>
    <submittedName>
        <fullName evidence="1">Uncharacterized protein</fullName>
    </submittedName>
</protein>
<name>J6HEG4_9FIRM</name>
<evidence type="ECO:0000313" key="2">
    <source>
        <dbReference type="Proteomes" id="UP000005244"/>
    </source>
</evidence>
<dbReference type="EMBL" id="ALNK01000015">
    <property type="protein sequence ID" value="EJU23440.1"/>
    <property type="molecule type" value="Genomic_DNA"/>
</dbReference>
<accession>J6HEG4</accession>
<evidence type="ECO:0000313" key="1">
    <source>
        <dbReference type="EMBL" id="EJU23440.1"/>
    </source>
</evidence>
<organism evidence="1 2">
    <name type="scientific">Peptoanaerobacter stomatis</name>
    <dbReference type="NCBI Taxonomy" id="796937"/>
    <lineage>
        <taxon>Bacteria</taxon>
        <taxon>Bacillati</taxon>
        <taxon>Bacillota</taxon>
        <taxon>Clostridia</taxon>
        <taxon>Peptostreptococcales</taxon>
        <taxon>Filifactoraceae</taxon>
        <taxon>Peptoanaerobacter</taxon>
    </lineage>
</organism>
<dbReference type="Proteomes" id="UP000005244">
    <property type="component" value="Unassembled WGS sequence"/>
</dbReference>
<proteinExistence type="predicted"/>
<gene>
    <name evidence="1" type="ORF">HMPREF1143_2088</name>
</gene>
<dbReference type="AlphaFoldDB" id="J6HEG4"/>